<keyword evidence="1" id="KW-0472">Membrane</keyword>
<proteinExistence type="predicted"/>
<dbReference type="PANTHER" id="PTHR36435:SF1">
    <property type="entry name" value="CAAX AMINO TERMINAL PROTEASE FAMILY PROTEIN"/>
    <property type="match status" value="1"/>
</dbReference>
<dbReference type="OrthoDB" id="1523022at2"/>
<evidence type="ECO:0000259" key="2">
    <source>
        <dbReference type="Pfam" id="PF02517"/>
    </source>
</evidence>
<dbReference type="Proteomes" id="UP000198956">
    <property type="component" value="Unassembled WGS sequence"/>
</dbReference>
<protein>
    <recommendedName>
        <fullName evidence="2">CAAX prenyl protease 2/Lysostaphin resistance protein A-like domain-containing protein</fullName>
    </recommendedName>
</protein>
<dbReference type="InterPro" id="IPR052710">
    <property type="entry name" value="CAAX_protease"/>
</dbReference>
<evidence type="ECO:0000313" key="3">
    <source>
        <dbReference type="EMBL" id="SDG84618.1"/>
    </source>
</evidence>
<dbReference type="Pfam" id="PF02517">
    <property type="entry name" value="Rce1-like"/>
    <property type="match status" value="1"/>
</dbReference>
<feature type="transmembrane region" description="Helical" evidence="1">
    <location>
        <begin position="98"/>
        <end position="117"/>
    </location>
</feature>
<dbReference type="PANTHER" id="PTHR36435">
    <property type="entry name" value="SLR1288 PROTEIN"/>
    <property type="match status" value="1"/>
</dbReference>
<dbReference type="GO" id="GO:0080120">
    <property type="term" value="P:CAAX-box protein maturation"/>
    <property type="evidence" value="ECO:0007669"/>
    <property type="project" value="UniProtKB-ARBA"/>
</dbReference>
<accession>A0A1G7XK65</accession>
<feature type="domain" description="CAAX prenyl protease 2/Lysostaphin resistance protein A-like" evidence="2">
    <location>
        <begin position="105"/>
        <end position="187"/>
    </location>
</feature>
<dbReference type="GO" id="GO:0004175">
    <property type="term" value="F:endopeptidase activity"/>
    <property type="evidence" value="ECO:0007669"/>
    <property type="project" value="UniProtKB-ARBA"/>
</dbReference>
<feature type="transmembrane region" description="Helical" evidence="1">
    <location>
        <begin position="174"/>
        <end position="192"/>
    </location>
</feature>
<keyword evidence="1" id="KW-1133">Transmembrane helix</keyword>
<evidence type="ECO:0000256" key="1">
    <source>
        <dbReference type="SAM" id="Phobius"/>
    </source>
</evidence>
<feature type="transmembrane region" description="Helical" evidence="1">
    <location>
        <begin position="123"/>
        <end position="144"/>
    </location>
</feature>
<dbReference type="AlphaFoldDB" id="A0A1G7XK65"/>
<gene>
    <name evidence="3" type="ORF">SAMN04489735_100430</name>
</gene>
<sequence length="225" mass="25657">MRMEVTKDMDSRYTNLDSRTLALNVYISQAILFALGLAGLYFFYIRTGVDWTRPFALQDAADVFIYGTLAAVLVIVIEVILILFLPRDMFDDGGLNELLFRDLSVGHIAIVCAVVAITEEFLFRAVIQPGLGVWWTSVLFTLVHVRYMKKWVMMTVVFVISVLFGVLFEKTGTVWTVVWAHFLVDFVLGCFVRKGWFLERKEGIRTEGSNTEDKNTNGENEDVDE</sequence>
<dbReference type="EMBL" id="FNDE01000004">
    <property type="protein sequence ID" value="SDG84618.1"/>
    <property type="molecule type" value="Genomic_DNA"/>
</dbReference>
<name>A0A1G7XK65_ANETH</name>
<reference evidence="3 4" key="1">
    <citation type="submission" date="2016-10" db="EMBL/GenBank/DDBJ databases">
        <authorList>
            <person name="de Groot N.N."/>
        </authorList>
    </citation>
    <scope>NUCLEOTIDE SEQUENCE [LARGE SCALE GENOMIC DNA]</scope>
    <source>
        <strain evidence="3 4">L 420-91</strain>
    </source>
</reference>
<evidence type="ECO:0000313" key="4">
    <source>
        <dbReference type="Proteomes" id="UP000198956"/>
    </source>
</evidence>
<feature type="transmembrane region" description="Helical" evidence="1">
    <location>
        <begin position="151"/>
        <end position="168"/>
    </location>
</feature>
<feature type="transmembrane region" description="Helical" evidence="1">
    <location>
        <begin position="21"/>
        <end position="44"/>
    </location>
</feature>
<dbReference type="InterPro" id="IPR003675">
    <property type="entry name" value="Rce1/LyrA-like_dom"/>
</dbReference>
<keyword evidence="1" id="KW-0812">Transmembrane</keyword>
<organism evidence="3 4">
    <name type="scientific">Aneurinibacillus thermoaerophilus</name>
    <dbReference type="NCBI Taxonomy" id="143495"/>
    <lineage>
        <taxon>Bacteria</taxon>
        <taxon>Bacillati</taxon>
        <taxon>Bacillota</taxon>
        <taxon>Bacilli</taxon>
        <taxon>Bacillales</taxon>
        <taxon>Paenibacillaceae</taxon>
        <taxon>Aneurinibacillus group</taxon>
        <taxon>Aneurinibacillus</taxon>
    </lineage>
</organism>
<feature type="transmembrane region" description="Helical" evidence="1">
    <location>
        <begin position="64"/>
        <end position="86"/>
    </location>
</feature>